<feature type="non-terminal residue" evidence="1">
    <location>
        <position position="1"/>
    </location>
</feature>
<dbReference type="Proteomes" id="UP000789570">
    <property type="component" value="Unassembled WGS sequence"/>
</dbReference>
<dbReference type="EMBL" id="CAJVPQ010005966">
    <property type="protein sequence ID" value="CAG8678655.1"/>
    <property type="molecule type" value="Genomic_DNA"/>
</dbReference>
<accession>A0A9N9EIT0</accession>
<keyword evidence="2" id="KW-1185">Reference proteome</keyword>
<name>A0A9N9EIT0_9GLOM</name>
<dbReference type="OrthoDB" id="2389915at2759"/>
<proteinExistence type="predicted"/>
<comment type="caution">
    <text evidence="1">The sequence shown here is derived from an EMBL/GenBank/DDBJ whole genome shotgun (WGS) entry which is preliminary data.</text>
</comment>
<dbReference type="AlphaFoldDB" id="A0A9N9EIT0"/>
<evidence type="ECO:0000313" key="1">
    <source>
        <dbReference type="EMBL" id="CAG8678655.1"/>
    </source>
</evidence>
<evidence type="ECO:0000313" key="2">
    <source>
        <dbReference type="Proteomes" id="UP000789570"/>
    </source>
</evidence>
<protein>
    <submittedName>
        <fullName evidence="1">882_t:CDS:1</fullName>
    </submittedName>
</protein>
<sequence>EITGLIPKFYDMCENSCICYTGLYETYQSCPLCNSLRYDSKNKSKKVMPYLSIKKRLEIQYNNKIRAEELLYRYRYITNKEIESEDLEDIFDGNMYKDLLEKDFFSDQ</sequence>
<reference evidence="1" key="1">
    <citation type="submission" date="2021-06" db="EMBL/GenBank/DDBJ databases">
        <authorList>
            <person name="Kallberg Y."/>
            <person name="Tangrot J."/>
            <person name="Rosling A."/>
        </authorList>
    </citation>
    <scope>NUCLEOTIDE SEQUENCE</scope>
    <source>
        <strain evidence="1">UK204</strain>
    </source>
</reference>
<organism evidence="1 2">
    <name type="scientific">Funneliformis caledonium</name>
    <dbReference type="NCBI Taxonomy" id="1117310"/>
    <lineage>
        <taxon>Eukaryota</taxon>
        <taxon>Fungi</taxon>
        <taxon>Fungi incertae sedis</taxon>
        <taxon>Mucoromycota</taxon>
        <taxon>Glomeromycotina</taxon>
        <taxon>Glomeromycetes</taxon>
        <taxon>Glomerales</taxon>
        <taxon>Glomeraceae</taxon>
        <taxon>Funneliformis</taxon>
    </lineage>
</organism>
<gene>
    <name evidence="1" type="ORF">FCALED_LOCUS12382</name>
</gene>